<dbReference type="PROSITE" id="PS50011">
    <property type="entry name" value="PROTEIN_KINASE_DOM"/>
    <property type="match status" value="1"/>
</dbReference>
<dbReference type="Gene3D" id="1.10.510.10">
    <property type="entry name" value="Transferase(Phosphotransferase) domain 1"/>
    <property type="match status" value="1"/>
</dbReference>
<evidence type="ECO:0000256" key="5">
    <source>
        <dbReference type="PROSITE-ProRule" id="PRU10141"/>
    </source>
</evidence>
<accession>A0ABT5E5F2</accession>
<evidence type="ECO:0000313" key="7">
    <source>
        <dbReference type="EMBL" id="MDC0720658.1"/>
    </source>
</evidence>
<feature type="binding site" evidence="5">
    <location>
        <position position="97"/>
    </location>
    <ligand>
        <name>ATP</name>
        <dbReference type="ChEBI" id="CHEBI:30616"/>
    </ligand>
</feature>
<evidence type="ECO:0000256" key="1">
    <source>
        <dbReference type="ARBA" id="ARBA00022679"/>
    </source>
</evidence>
<dbReference type="Gene3D" id="3.30.200.20">
    <property type="entry name" value="Phosphorylase Kinase, domain 1"/>
    <property type="match status" value="1"/>
</dbReference>
<dbReference type="SMART" id="SM00220">
    <property type="entry name" value="S_TKc"/>
    <property type="match status" value="1"/>
</dbReference>
<evidence type="ECO:0000256" key="3">
    <source>
        <dbReference type="ARBA" id="ARBA00022777"/>
    </source>
</evidence>
<dbReference type="InterPro" id="IPR017441">
    <property type="entry name" value="Protein_kinase_ATP_BS"/>
</dbReference>
<keyword evidence="8" id="KW-1185">Reference proteome</keyword>
<keyword evidence="3 7" id="KW-0418">Kinase</keyword>
<dbReference type="InterPro" id="IPR000719">
    <property type="entry name" value="Prot_kinase_dom"/>
</dbReference>
<dbReference type="RefSeq" id="WP_272089167.1">
    <property type="nucleotide sequence ID" value="NZ_JAQNDL010000003.1"/>
</dbReference>
<dbReference type="PANTHER" id="PTHR43289:SF6">
    <property type="entry name" value="SERINE_THREONINE-PROTEIN KINASE NEKL-3"/>
    <property type="match status" value="1"/>
</dbReference>
<feature type="domain" description="Protein kinase" evidence="6">
    <location>
        <begin position="68"/>
        <end position="355"/>
    </location>
</feature>
<dbReference type="SUPFAM" id="SSF56112">
    <property type="entry name" value="Protein kinase-like (PK-like)"/>
    <property type="match status" value="1"/>
</dbReference>
<dbReference type="InterPro" id="IPR011009">
    <property type="entry name" value="Kinase-like_dom_sf"/>
</dbReference>
<dbReference type="EMBL" id="JAQNDL010000003">
    <property type="protein sequence ID" value="MDC0720658.1"/>
    <property type="molecule type" value="Genomic_DNA"/>
</dbReference>
<dbReference type="GO" id="GO:0016301">
    <property type="term" value="F:kinase activity"/>
    <property type="evidence" value="ECO:0007669"/>
    <property type="project" value="UniProtKB-KW"/>
</dbReference>
<comment type="caution">
    <text evidence="7">The sequence shown here is derived from an EMBL/GenBank/DDBJ whole genome shotgun (WGS) entry which is preliminary data.</text>
</comment>
<dbReference type="PANTHER" id="PTHR43289">
    <property type="entry name" value="MITOGEN-ACTIVATED PROTEIN KINASE KINASE KINASE 20-RELATED"/>
    <property type="match status" value="1"/>
</dbReference>
<keyword evidence="2 5" id="KW-0547">Nucleotide-binding</keyword>
<keyword evidence="4 5" id="KW-0067">ATP-binding</keyword>
<sequence>MTVLADSPFPPLDPADITRPAPRELTFGLLDPPIDVSPVLDAGFGDDDDDAPPVEAAGLPLGPFAGRYTLLRTLGVGGMGVVQLAYDRVACRNVAIKRIKPSYADTSFTERFRREYRALAAIGHSGVPAIYDIGETEGEPYFAMQIISGETIRDRLRRETTIPPARALALAIDLGRVLAAVHNAGVIHRDVKPDNVILEGERVRLIDFGAALLTADYYEQPHLRDPTEAGKRWRTAEMEWIGNPAYMCPQWVNEGKVSPGTDVFSVCVVLYEMITGRRLYAREVWRHREIRAEEFAPELGPLVVELRRGVSRVAERHRSMAELVRALEIVQSRLAAPAKRPSLPFVLGASLASFALGVGATVALLWAAAPSEPAVVESPAAEPRVVAPPVVEPAAASAVVGSPEPPRVVEPAAASAVVEPAAASAVIEFAAASAAVESPEVVEPAAASAVVESPELPRPEPWAKRMRRAEARARACLKRAKIEPEPLLTTIAADEPPSVRGLASGSPETGCIREALDHFDLRVAKGQRQHTFFPR</sequence>
<dbReference type="PROSITE" id="PS00107">
    <property type="entry name" value="PROTEIN_KINASE_ATP"/>
    <property type="match status" value="1"/>
</dbReference>
<dbReference type="PROSITE" id="PS00108">
    <property type="entry name" value="PROTEIN_KINASE_ST"/>
    <property type="match status" value="1"/>
</dbReference>
<protein>
    <submittedName>
        <fullName evidence="7">Protein kinase</fullName>
    </submittedName>
</protein>
<dbReference type="Proteomes" id="UP001221686">
    <property type="component" value="Unassembled WGS sequence"/>
</dbReference>
<dbReference type="Pfam" id="PF00069">
    <property type="entry name" value="Pkinase"/>
    <property type="match status" value="1"/>
</dbReference>
<reference evidence="7 8" key="1">
    <citation type="submission" date="2022-11" db="EMBL/GenBank/DDBJ databases">
        <title>Minimal conservation of predation-associated metabolite biosynthetic gene clusters underscores biosynthetic potential of Myxococcota including descriptions for ten novel species: Archangium lansinium sp. nov., Myxococcus landrumus sp. nov., Nannocystis bai.</title>
        <authorList>
            <person name="Ahearne A."/>
            <person name="Stevens C."/>
            <person name="Dowd S."/>
        </authorList>
    </citation>
    <scope>NUCLEOTIDE SEQUENCE [LARGE SCALE GENOMIC DNA]</scope>
    <source>
        <strain evidence="7 8">BB15-2</strain>
    </source>
</reference>
<keyword evidence="1" id="KW-0808">Transferase</keyword>
<dbReference type="InterPro" id="IPR008271">
    <property type="entry name" value="Ser/Thr_kinase_AS"/>
</dbReference>
<evidence type="ECO:0000256" key="4">
    <source>
        <dbReference type="ARBA" id="ARBA00022840"/>
    </source>
</evidence>
<organism evidence="7 8">
    <name type="scientific">Nannocystis bainbridge</name>
    <dbReference type="NCBI Taxonomy" id="2995303"/>
    <lineage>
        <taxon>Bacteria</taxon>
        <taxon>Pseudomonadati</taxon>
        <taxon>Myxococcota</taxon>
        <taxon>Polyangia</taxon>
        <taxon>Nannocystales</taxon>
        <taxon>Nannocystaceae</taxon>
        <taxon>Nannocystis</taxon>
    </lineage>
</organism>
<evidence type="ECO:0000313" key="8">
    <source>
        <dbReference type="Proteomes" id="UP001221686"/>
    </source>
</evidence>
<proteinExistence type="predicted"/>
<evidence type="ECO:0000256" key="2">
    <source>
        <dbReference type="ARBA" id="ARBA00022741"/>
    </source>
</evidence>
<gene>
    <name evidence="7" type="ORF">POL25_27385</name>
</gene>
<evidence type="ECO:0000259" key="6">
    <source>
        <dbReference type="PROSITE" id="PS50011"/>
    </source>
</evidence>
<name>A0ABT5E5F2_9BACT</name>
<dbReference type="CDD" id="cd14014">
    <property type="entry name" value="STKc_PknB_like"/>
    <property type="match status" value="1"/>
</dbReference>